<dbReference type="Proteomes" id="UP001056120">
    <property type="component" value="Linkage Group LG14"/>
</dbReference>
<comment type="caution">
    <text evidence="1">The sequence shown here is derived from an EMBL/GenBank/DDBJ whole genome shotgun (WGS) entry which is preliminary data.</text>
</comment>
<proteinExistence type="predicted"/>
<protein>
    <submittedName>
        <fullName evidence="1">Uncharacterized protein</fullName>
    </submittedName>
</protein>
<keyword evidence="2" id="KW-1185">Reference proteome</keyword>
<evidence type="ECO:0000313" key="2">
    <source>
        <dbReference type="Proteomes" id="UP001056120"/>
    </source>
</evidence>
<gene>
    <name evidence="1" type="ORF">L1987_43856</name>
</gene>
<reference evidence="1 2" key="2">
    <citation type="journal article" date="2022" name="Mol. Ecol. Resour.">
        <title>The genomes of chicory, endive, great burdock and yacon provide insights into Asteraceae paleo-polyploidization history and plant inulin production.</title>
        <authorList>
            <person name="Fan W."/>
            <person name="Wang S."/>
            <person name="Wang H."/>
            <person name="Wang A."/>
            <person name="Jiang F."/>
            <person name="Liu H."/>
            <person name="Zhao H."/>
            <person name="Xu D."/>
            <person name="Zhang Y."/>
        </authorList>
    </citation>
    <scope>NUCLEOTIDE SEQUENCE [LARGE SCALE GENOMIC DNA]</scope>
    <source>
        <strain evidence="2">cv. Yunnan</strain>
        <tissue evidence="1">Leaves</tissue>
    </source>
</reference>
<accession>A0ACB9GP14</accession>
<name>A0ACB9GP14_9ASTR</name>
<organism evidence="1 2">
    <name type="scientific">Smallanthus sonchifolius</name>
    <dbReference type="NCBI Taxonomy" id="185202"/>
    <lineage>
        <taxon>Eukaryota</taxon>
        <taxon>Viridiplantae</taxon>
        <taxon>Streptophyta</taxon>
        <taxon>Embryophyta</taxon>
        <taxon>Tracheophyta</taxon>
        <taxon>Spermatophyta</taxon>
        <taxon>Magnoliopsida</taxon>
        <taxon>eudicotyledons</taxon>
        <taxon>Gunneridae</taxon>
        <taxon>Pentapetalae</taxon>
        <taxon>asterids</taxon>
        <taxon>campanulids</taxon>
        <taxon>Asterales</taxon>
        <taxon>Asteraceae</taxon>
        <taxon>Asteroideae</taxon>
        <taxon>Heliantheae alliance</taxon>
        <taxon>Millerieae</taxon>
        <taxon>Smallanthus</taxon>
    </lineage>
</organism>
<evidence type="ECO:0000313" key="1">
    <source>
        <dbReference type="EMBL" id="KAI3784751.1"/>
    </source>
</evidence>
<reference evidence="2" key="1">
    <citation type="journal article" date="2022" name="Mol. Ecol. Resour.">
        <title>The genomes of chicory, endive, great burdock and yacon provide insights into Asteraceae palaeo-polyploidization history and plant inulin production.</title>
        <authorList>
            <person name="Fan W."/>
            <person name="Wang S."/>
            <person name="Wang H."/>
            <person name="Wang A."/>
            <person name="Jiang F."/>
            <person name="Liu H."/>
            <person name="Zhao H."/>
            <person name="Xu D."/>
            <person name="Zhang Y."/>
        </authorList>
    </citation>
    <scope>NUCLEOTIDE SEQUENCE [LARGE SCALE GENOMIC DNA]</scope>
    <source>
        <strain evidence="2">cv. Yunnan</strain>
    </source>
</reference>
<sequence>MEGPILLHEKDEEFEILEAVIWFFCLSLHTDIDVANDDGFYSCKDPKYISVNDFSFSRLHIPPTTTYKRKQVFNQVFDHQLPGLNTLGISMLLFDFAVGEFVPPHVHFKGTEIFVVLRGSILVNLNTSGPFNHQFTQVIRKGDVFVIPKGLYHSQKNVGKTDAIVIAAFNCQNPDVFHFRH</sequence>
<dbReference type="EMBL" id="CM042031">
    <property type="protein sequence ID" value="KAI3784751.1"/>
    <property type="molecule type" value="Genomic_DNA"/>
</dbReference>